<sequence>MKVGAWHEGEVVRARQLGKALWFVDLVRDGGIRAELAFRKAGFVDEATFPQTRAAIKVGDVIKVFVAGAEPKKDVNNNGSVELYLCSQWQQIERSARGTRRMYSGSEHSQQQDQPLKKRRKTEASLCKKWIFSLTKCSDCPYRHFIIDAEEEKRVETLRQRRNEGLKAGEEQAVMYQKDGHSNTDLQSRGARSKVFAQWLVEKFGIECLKDGTGVLDVAGGKGFNCIQLVLSEGGAKIPTTVIDPYARKQEIKKRYVKKIKQSGGLLPTFKYMMFNRETIQTDDLAPLVKGASCIIGMHPDQATGDIVDVAVENKIPFAVVPCCVFTKDFPDRKTALGERVETLNQLIEWLTAKHESMKTDYLHIEGRNKVLFMRKEDFIG</sequence>
<name>A0A7S2RQX7_9STRA</name>
<dbReference type="PANTHER" id="PTHR36971">
    <property type="entry name" value="UNNAMED PRODUCT"/>
    <property type="match status" value="1"/>
</dbReference>
<organism evidence="2">
    <name type="scientific">Mucochytrium quahogii</name>
    <dbReference type="NCBI Taxonomy" id="96639"/>
    <lineage>
        <taxon>Eukaryota</taxon>
        <taxon>Sar</taxon>
        <taxon>Stramenopiles</taxon>
        <taxon>Bigyra</taxon>
        <taxon>Labyrinthulomycetes</taxon>
        <taxon>Thraustochytrida</taxon>
        <taxon>Thraustochytriidae</taxon>
        <taxon>Mucochytrium</taxon>
    </lineage>
</organism>
<gene>
    <name evidence="2" type="ORF">QSP1433_LOCUS6037</name>
</gene>
<evidence type="ECO:0000256" key="1">
    <source>
        <dbReference type="SAM" id="MobiDB-lite"/>
    </source>
</evidence>
<dbReference type="EMBL" id="HBHK01009700">
    <property type="protein sequence ID" value="CAD9678085.1"/>
    <property type="molecule type" value="Transcribed_RNA"/>
</dbReference>
<protein>
    <submittedName>
        <fullName evidence="2">Uncharacterized protein</fullName>
    </submittedName>
</protein>
<accession>A0A7S2RQX7</accession>
<dbReference type="AlphaFoldDB" id="A0A7S2RQX7"/>
<reference evidence="2" key="1">
    <citation type="submission" date="2021-01" db="EMBL/GenBank/DDBJ databases">
        <authorList>
            <person name="Corre E."/>
            <person name="Pelletier E."/>
            <person name="Niang G."/>
            <person name="Scheremetjew M."/>
            <person name="Finn R."/>
            <person name="Kale V."/>
            <person name="Holt S."/>
            <person name="Cochrane G."/>
            <person name="Meng A."/>
            <person name="Brown T."/>
            <person name="Cohen L."/>
        </authorList>
    </citation>
    <scope>NUCLEOTIDE SEQUENCE</scope>
    <source>
        <strain evidence="2">NY070348D</strain>
    </source>
</reference>
<evidence type="ECO:0000313" key="2">
    <source>
        <dbReference type="EMBL" id="CAD9678085.1"/>
    </source>
</evidence>
<feature type="region of interest" description="Disordered" evidence="1">
    <location>
        <begin position="97"/>
        <end position="118"/>
    </location>
</feature>
<proteinExistence type="predicted"/>
<dbReference type="PANTHER" id="PTHR36971:SF3">
    <property type="entry name" value="C3H1-TYPE DOMAIN-CONTAINING PROTEIN"/>
    <property type="match status" value="1"/>
</dbReference>